<keyword evidence="2" id="KW-1185">Reference proteome</keyword>
<organism evidence="1 2">
    <name type="scientific">Ilyodon furcidens</name>
    <name type="common">goldbreast splitfin</name>
    <dbReference type="NCBI Taxonomy" id="33524"/>
    <lineage>
        <taxon>Eukaryota</taxon>
        <taxon>Metazoa</taxon>
        <taxon>Chordata</taxon>
        <taxon>Craniata</taxon>
        <taxon>Vertebrata</taxon>
        <taxon>Euteleostomi</taxon>
        <taxon>Actinopterygii</taxon>
        <taxon>Neopterygii</taxon>
        <taxon>Teleostei</taxon>
        <taxon>Neoteleostei</taxon>
        <taxon>Acanthomorphata</taxon>
        <taxon>Ovalentaria</taxon>
        <taxon>Atherinomorphae</taxon>
        <taxon>Cyprinodontiformes</taxon>
        <taxon>Goodeidae</taxon>
        <taxon>Ilyodon</taxon>
    </lineage>
</organism>
<protein>
    <submittedName>
        <fullName evidence="1">Uncharacterized protein</fullName>
    </submittedName>
</protein>
<dbReference type="EMBL" id="JAHRIQ010112294">
    <property type="protein sequence ID" value="MEQ2257676.1"/>
    <property type="molecule type" value="Genomic_DNA"/>
</dbReference>
<dbReference type="Proteomes" id="UP001482620">
    <property type="component" value="Unassembled WGS sequence"/>
</dbReference>
<evidence type="ECO:0000313" key="2">
    <source>
        <dbReference type="Proteomes" id="UP001482620"/>
    </source>
</evidence>
<evidence type="ECO:0000313" key="1">
    <source>
        <dbReference type="EMBL" id="MEQ2257676.1"/>
    </source>
</evidence>
<sequence length="101" mass="10793">MSSPCSSPSDTCPPSTVSHEHQLELLSTSGDPSLVLCDRGSYGLENRLPLSTCKSASWPHKPLSLAGSFPTSSKTLNNFSSCRLLVFTHRLSISLSVVSDL</sequence>
<proteinExistence type="predicted"/>
<comment type="caution">
    <text evidence="1">The sequence shown here is derived from an EMBL/GenBank/DDBJ whole genome shotgun (WGS) entry which is preliminary data.</text>
</comment>
<gene>
    <name evidence="1" type="ORF">ILYODFUR_037187</name>
</gene>
<accession>A0ABV0VMP1</accession>
<name>A0ABV0VMP1_9TELE</name>
<reference evidence="1 2" key="1">
    <citation type="submission" date="2021-06" db="EMBL/GenBank/DDBJ databases">
        <authorList>
            <person name="Palmer J.M."/>
        </authorList>
    </citation>
    <scope>NUCLEOTIDE SEQUENCE [LARGE SCALE GENOMIC DNA]</scope>
    <source>
        <strain evidence="2">if_2019</strain>
        <tissue evidence="1">Muscle</tissue>
    </source>
</reference>